<feature type="compositionally biased region" description="Basic and acidic residues" evidence="2">
    <location>
        <begin position="1062"/>
        <end position="1072"/>
    </location>
</feature>
<dbReference type="PROSITE" id="PS50157">
    <property type="entry name" value="ZINC_FINGER_C2H2_2"/>
    <property type="match status" value="1"/>
</dbReference>
<feature type="region of interest" description="Disordered" evidence="2">
    <location>
        <begin position="963"/>
        <end position="1111"/>
    </location>
</feature>
<feature type="region of interest" description="Disordered" evidence="2">
    <location>
        <begin position="1165"/>
        <end position="1187"/>
    </location>
</feature>
<feature type="compositionally biased region" description="Basic and acidic residues" evidence="2">
    <location>
        <begin position="1591"/>
        <end position="1618"/>
    </location>
</feature>
<feature type="compositionally biased region" description="Basic and acidic residues" evidence="2">
    <location>
        <begin position="1696"/>
        <end position="1706"/>
    </location>
</feature>
<feature type="region of interest" description="Disordered" evidence="2">
    <location>
        <begin position="1491"/>
        <end position="1517"/>
    </location>
</feature>
<feature type="compositionally biased region" description="Basic and acidic residues" evidence="2">
    <location>
        <begin position="1088"/>
        <end position="1111"/>
    </location>
</feature>
<dbReference type="SMART" id="SM00355">
    <property type="entry name" value="ZnF_C2H2"/>
    <property type="match status" value="4"/>
</dbReference>
<feature type="domain" description="C2H2-type" evidence="3">
    <location>
        <begin position="213"/>
        <end position="241"/>
    </location>
</feature>
<evidence type="ECO:0000313" key="4">
    <source>
        <dbReference type="EnsemblMetazoa" id="LLOJ000614-PA"/>
    </source>
</evidence>
<evidence type="ECO:0000256" key="2">
    <source>
        <dbReference type="SAM" id="MobiDB-lite"/>
    </source>
</evidence>
<dbReference type="EMBL" id="AJWK01002419">
    <property type="status" value="NOT_ANNOTATED_CDS"/>
    <property type="molecule type" value="Genomic_DNA"/>
</dbReference>
<sequence length="1706" mass="188411">MVHRVLGKDDTLPSSSATRSPSTPRKPRGRAKKKESSAVTKTTASGIGRSSKNVTTVVKDDNCDGGSEDSGKTAKSRGRSGKGCVQGLLEESSVKCVPSVVVEKVKQKVSPGAKDNADEVEEDEVESSEDESESSEEDESDGDTDDNVSISNLMRKQKCDLDNSTSSGVGKQLHIRCSLPLHRLSDGVVETLTNGGKSIKGTDETTPTGGNRFLCLYCDRSFATREIRTKHAERLHKSAAGRRASVRNVTSATPTDFAGCTFCNKAKTFSSFATDLTILFHHLIEKHGDRYFGCRECNIRLPTIEALQKHRESVHNILPKGVRKTPVFEDIDFEDSILANSISKLTTPKTAVAKSENGNHPGRKMITRLSKLNKKHQLLRNEEPMLSRLGVAQNRSPRTRKGSKGRTQVESRGVSDTGSSSCGRASRLRSTRATVGNGSSIGLNDSGEFSGSSSVKSSSGKEILSSNFDDDFYETVSVNVRKNLSCYLDGKIGSDPETPSVHTRFTEAVPAVPSTVVRSSYMTDNEIHEATSLSAITAFPTLLTNEQYGTECVSPNKNKRTITKNSWKWKWDFVKKYKYVNEGGKIVKKVKQQTSGLRDLSKLDMWTQLTMRTKHEVVQRKPVECIDDTADTSGSPIKSPEGEQATEEDTFATTLNLRRSSGEKHCKARDVILSGEWARPRCYVCFGCGAKFGTIKALEEHKATRHPHVYSTHYEIVGRELIEGELYKHFFIPTKALRRKTEFVRQVSSDDSGTVEDSMDSSTSCTISTKCDSFDTDSNSRMSNKSQEVTVCTKCKKECTGMMDLYRHMLDCVGDYAWLIAKRRLRHRYYGNRSRRRRAKLLRFGCLRSPKPPKTPENRAITTPRKQSPQTPRTRPSDADSIQRMLANLPAKRSSRSVHPAKPIPMRRRKLIATATTNKFTKRNTRTSILAAKSTGLILRSKNKSEGNKQISMHLQQAERITRSGKAPSNVRKIVKSKRVTRSSESPNTNHTEGDGVTTRNKTKLQTTPIKKNTKGIIQKVAKKFPKTPEVSTKKPTKDTSNPTNEVKSSKETSGSSVSKKNSKDTENHENVQKNGKSKKVKAVQKADIPKKITTPDEKEKPFLEEQKASDQEDLVEIKEIMDSIIDLASAAVDTEQKEKEKLLSALPSTPTISIETKSFETPVGQKIEDTPPLTSPTSATPGKRRTRRLTDCIARLTDKLQEKLGIPFLDNSATNILTKAQTETEKNTNPTTEVPVTQQKEQPLNDEKSKIENPVSAKDQIQPPNLNSLIAVENSSATSDIQPIPMIKSIPNPPKDVNVAKTIPPQVKIPEIEKSSDAITVRLVEEIPDAPLNLTMRKSITSNQDETQPICLVKHPPILKIPVVPSHLGSRLHPNEIDCNVVMDLSAKSARTHSPSTSRNVENVNYPRAAEIHMKPQSLDISPQNRSAELFNHPRGVTMLSSPQSSELLNQMRCNELLSQHRNTEILKQPRPDLIIKRVSPVIQIPQVPVKSAKPKQTRKPRAKAPKVTKAPKKDPCKEIKLGGDFVQESNKSDNNNVENIPHSVHMGEYSAQKVQITPVIPIVAKSKDSITPPEIVSKSTLESTSSVTENKKLAEKTPATDKVAEKEVVHAEKSNNEGDEQSSNTEEKSGDGKTSQDSTTVSKPTESANTSEAVTAVIEDTKNTAKDKKQKKKGKVSDVSNDPEAPMDIPTEIPIKKTPEADNL</sequence>
<proteinExistence type="predicted"/>
<evidence type="ECO:0000256" key="1">
    <source>
        <dbReference type="PROSITE-ProRule" id="PRU00042"/>
    </source>
</evidence>
<keyword evidence="1" id="KW-0863">Zinc-finger</keyword>
<feature type="region of interest" description="Disordered" evidence="2">
    <location>
        <begin position="106"/>
        <end position="149"/>
    </location>
</feature>
<evidence type="ECO:0000313" key="5">
    <source>
        <dbReference type="Proteomes" id="UP000092461"/>
    </source>
</evidence>
<keyword evidence="1" id="KW-0862">Zinc</keyword>
<dbReference type="VEuPathDB" id="VectorBase:LLONM1_009069"/>
<accession>A0A1B0C9J2</accession>
<name>A0A1B0C9J2_LUTLO</name>
<dbReference type="GO" id="GO:0008270">
    <property type="term" value="F:zinc ion binding"/>
    <property type="evidence" value="ECO:0007669"/>
    <property type="project" value="UniProtKB-KW"/>
</dbReference>
<feature type="compositionally biased region" description="Polar residues" evidence="2">
    <location>
        <begin position="431"/>
        <end position="443"/>
    </location>
</feature>
<evidence type="ECO:0000259" key="3">
    <source>
        <dbReference type="PROSITE" id="PS50157"/>
    </source>
</evidence>
<dbReference type="EnsemblMetazoa" id="LLOJ000614-RA">
    <property type="protein sequence ID" value="LLOJ000614-PA"/>
    <property type="gene ID" value="LLOJ000614"/>
</dbReference>
<feature type="compositionally biased region" description="Polar residues" evidence="2">
    <location>
        <begin position="1634"/>
        <end position="1655"/>
    </location>
</feature>
<keyword evidence="5" id="KW-1185">Reference proteome</keyword>
<feature type="region of interest" description="Disordered" evidence="2">
    <location>
        <begin position="1"/>
        <end position="83"/>
    </location>
</feature>
<feature type="region of interest" description="Disordered" evidence="2">
    <location>
        <begin position="1221"/>
        <end position="1248"/>
    </location>
</feature>
<feature type="compositionally biased region" description="Polar residues" evidence="2">
    <location>
        <begin position="860"/>
        <end position="874"/>
    </location>
</feature>
<feature type="compositionally biased region" description="Acidic residues" evidence="2">
    <location>
        <begin position="118"/>
        <end position="146"/>
    </location>
</feature>
<feature type="compositionally biased region" description="Low complexity" evidence="2">
    <location>
        <begin position="1171"/>
        <end position="1182"/>
    </location>
</feature>
<keyword evidence="1" id="KW-0479">Metal-binding</keyword>
<organism evidence="4 5">
    <name type="scientific">Lutzomyia longipalpis</name>
    <name type="common">Sand fly</name>
    <dbReference type="NCBI Taxonomy" id="7200"/>
    <lineage>
        <taxon>Eukaryota</taxon>
        <taxon>Metazoa</taxon>
        <taxon>Ecdysozoa</taxon>
        <taxon>Arthropoda</taxon>
        <taxon>Hexapoda</taxon>
        <taxon>Insecta</taxon>
        <taxon>Pterygota</taxon>
        <taxon>Neoptera</taxon>
        <taxon>Endopterygota</taxon>
        <taxon>Diptera</taxon>
        <taxon>Nematocera</taxon>
        <taxon>Psychodoidea</taxon>
        <taxon>Psychodidae</taxon>
        <taxon>Lutzomyia</taxon>
        <taxon>Lutzomyia</taxon>
    </lineage>
</organism>
<feature type="region of interest" description="Disordered" evidence="2">
    <location>
        <begin position="378"/>
        <end position="460"/>
    </location>
</feature>
<feature type="region of interest" description="Disordered" evidence="2">
    <location>
        <begin position="1577"/>
        <end position="1706"/>
    </location>
</feature>
<feature type="compositionally biased region" description="Low complexity" evidence="2">
    <location>
        <begin position="446"/>
        <end position="460"/>
    </location>
</feature>
<reference evidence="4" key="1">
    <citation type="submission" date="2020-05" db="UniProtKB">
        <authorList>
            <consortium name="EnsemblMetazoa"/>
        </authorList>
    </citation>
    <scope>IDENTIFICATION</scope>
    <source>
        <strain evidence="4">Jacobina</strain>
    </source>
</reference>
<dbReference type="InterPro" id="IPR013087">
    <property type="entry name" value="Znf_C2H2_type"/>
</dbReference>
<feature type="compositionally biased region" description="Polar residues" evidence="2">
    <location>
        <begin position="1579"/>
        <end position="1590"/>
    </location>
</feature>
<feature type="compositionally biased region" description="Basic residues" evidence="2">
    <location>
        <begin position="1494"/>
        <end position="1512"/>
    </location>
</feature>
<feature type="region of interest" description="Disordered" evidence="2">
    <location>
        <begin position="846"/>
        <end position="880"/>
    </location>
</feature>
<dbReference type="VEuPathDB" id="VectorBase:LLOJ000614"/>
<feature type="compositionally biased region" description="Low complexity" evidence="2">
    <location>
        <begin position="13"/>
        <end position="23"/>
    </location>
</feature>
<feature type="compositionally biased region" description="Polar residues" evidence="2">
    <location>
        <begin position="998"/>
        <end position="1011"/>
    </location>
</feature>
<dbReference type="Proteomes" id="UP000092461">
    <property type="component" value="Unassembled WGS sequence"/>
</dbReference>
<dbReference type="PROSITE" id="PS00028">
    <property type="entry name" value="ZINC_FINGER_C2H2_1"/>
    <property type="match status" value="3"/>
</dbReference>
<protein>
    <recommendedName>
        <fullName evidence="3">C2H2-type domain-containing protein</fullName>
    </recommendedName>
</protein>
<feature type="compositionally biased region" description="Basic and acidic residues" evidence="2">
    <location>
        <begin position="1"/>
        <end position="11"/>
    </location>
</feature>
<feature type="compositionally biased region" description="Polar residues" evidence="2">
    <location>
        <begin position="405"/>
        <end position="423"/>
    </location>
</feature>
<feature type="compositionally biased region" description="Polar residues" evidence="2">
    <location>
        <begin position="37"/>
        <end position="56"/>
    </location>
</feature>